<dbReference type="InterPro" id="IPR011320">
    <property type="entry name" value="RNase_H1_N"/>
</dbReference>
<accession>A0AAV9ZI57</accession>
<feature type="region of interest" description="Disordered" evidence="1">
    <location>
        <begin position="263"/>
        <end position="288"/>
    </location>
</feature>
<sequence>MSSTSTSQPAHSDAPRRLSLNELERLSANLSDDEVDALIDRMGAATLIAQLPPALLNLVHHLAQDMSASDPQPDSTLPPVAQPVPSLPASEQNADSADSIADSALESESSLTTSEYASAEDASPSEESSSDSEITTTYNISDLEPEDSDPELPPSSPETQRRGPIPGYVVHSPEYQGVVMTWFKAGALTQGVPNSRARALRPRKQPPHPKRLAYTIFYGGEVGVFTEWPRVAELTKGHGVAIHQGFPSVEAAQSALDYARERGWTRDSTPPDSAAAPPPGNDDNNPLAVGAQDRCLNISGVSGSLFASYPTRAEADTAYAHAVGSRFMCPIPRTRLF</sequence>
<evidence type="ECO:0000313" key="3">
    <source>
        <dbReference type="EMBL" id="KAK6984033.1"/>
    </source>
</evidence>
<keyword evidence="4" id="KW-1185">Reference proteome</keyword>
<protein>
    <recommendedName>
        <fullName evidence="2">Ribonuclease H1 N-terminal domain-containing protein</fullName>
    </recommendedName>
</protein>
<name>A0AAV9ZI57_9AGAR</name>
<dbReference type="EMBL" id="JAWWNJ010000143">
    <property type="protein sequence ID" value="KAK6984033.1"/>
    <property type="molecule type" value="Genomic_DNA"/>
</dbReference>
<gene>
    <name evidence="3" type="ORF">R3P38DRAFT_2807229</name>
</gene>
<evidence type="ECO:0000313" key="4">
    <source>
        <dbReference type="Proteomes" id="UP001362999"/>
    </source>
</evidence>
<dbReference type="SUPFAM" id="SSF55658">
    <property type="entry name" value="L9 N-domain-like"/>
    <property type="match status" value="1"/>
</dbReference>
<feature type="compositionally biased region" description="Low complexity" evidence="1">
    <location>
        <begin position="94"/>
        <end position="133"/>
    </location>
</feature>
<feature type="compositionally biased region" description="Polar residues" evidence="1">
    <location>
        <begin position="66"/>
        <end position="75"/>
    </location>
</feature>
<organism evidence="3 4">
    <name type="scientific">Favolaschia claudopus</name>
    <dbReference type="NCBI Taxonomy" id="2862362"/>
    <lineage>
        <taxon>Eukaryota</taxon>
        <taxon>Fungi</taxon>
        <taxon>Dikarya</taxon>
        <taxon>Basidiomycota</taxon>
        <taxon>Agaricomycotina</taxon>
        <taxon>Agaricomycetes</taxon>
        <taxon>Agaricomycetidae</taxon>
        <taxon>Agaricales</taxon>
        <taxon>Marasmiineae</taxon>
        <taxon>Mycenaceae</taxon>
        <taxon>Favolaschia</taxon>
    </lineage>
</organism>
<dbReference type="InterPro" id="IPR009027">
    <property type="entry name" value="Ribosomal_bL9/RNase_H1_N"/>
</dbReference>
<feature type="region of interest" description="Disordered" evidence="1">
    <location>
        <begin position="66"/>
        <end position="168"/>
    </location>
</feature>
<feature type="domain" description="Ribonuclease H1 N-terminal" evidence="2">
    <location>
        <begin position="214"/>
        <end position="254"/>
    </location>
</feature>
<evidence type="ECO:0000256" key="1">
    <source>
        <dbReference type="SAM" id="MobiDB-lite"/>
    </source>
</evidence>
<dbReference type="Proteomes" id="UP001362999">
    <property type="component" value="Unassembled WGS sequence"/>
</dbReference>
<dbReference type="AlphaFoldDB" id="A0AAV9ZI57"/>
<dbReference type="Pfam" id="PF01693">
    <property type="entry name" value="Cauli_VI"/>
    <property type="match status" value="1"/>
</dbReference>
<proteinExistence type="predicted"/>
<comment type="caution">
    <text evidence="3">The sequence shown here is derived from an EMBL/GenBank/DDBJ whole genome shotgun (WGS) entry which is preliminary data.</text>
</comment>
<reference evidence="3 4" key="1">
    <citation type="journal article" date="2024" name="J Genomics">
        <title>Draft genome sequencing and assembly of Favolaschia claudopus CIRM-BRFM 2984 isolated from oak limbs.</title>
        <authorList>
            <person name="Navarro D."/>
            <person name="Drula E."/>
            <person name="Chaduli D."/>
            <person name="Cazenave R."/>
            <person name="Ahrendt S."/>
            <person name="Wang J."/>
            <person name="Lipzen A."/>
            <person name="Daum C."/>
            <person name="Barry K."/>
            <person name="Grigoriev I.V."/>
            <person name="Favel A."/>
            <person name="Rosso M.N."/>
            <person name="Martin F."/>
        </authorList>
    </citation>
    <scope>NUCLEOTIDE SEQUENCE [LARGE SCALE GENOMIC DNA]</scope>
    <source>
        <strain evidence="3 4">CIRM-BRFM 2984</strain>
    </source>
</reference>
<feature type="compositionally biased region" description="Low complexity" evidence="1">
    <location>
        <begin position="270"/>
        <end position="286"/>
    </location>
</feature>
<evidence type="ECO:0000259" key="2">
    <source>
        <dbReference type="Pfam" id="PF01693"/>
    </source>
</evidence>